<dbReference type="AlphaFoldDB" id="A0A1V4JJV8"/>
<keyword evidence="2" id="KW-1185">Reference proteome</keyword>
<dbReference type="EMBL" id="LSYS01007194">
    <property type="protein sequence ID" value="OPJ72325.1"/>
    <property type="molecule type" value="Genomic_DNA"/>
</dbReference>
<protein>
    <submittedName>
        <fullName evidence="1">Uncharacterized protein</fullName>
    </submittedName>
</protein>
<dbReference type="Proteomes" id="UP000190648">
    <property type="component" value="Unassembled WGS sequence"/>
</dbReference>
<reference evidence="1 2" key="1">
    <citation type="submission" date="2016-02" db="EMBL/GenBank/DDBJ databases">
        <title>Band-tailed pigeon sequencing and assembly.</title>
        <authorList>
            <person name="Soares A.E."/>
            <person name="Novak B.J."/>
            <person name="Rice E.S."/>
            <person name="O'Connell B."/>
            <person name="Chang D."/>
            <person name="Weber S."/>
            <person name="Shapiro B."/>
        </authorList>
    </citation>
    <scope>NUCLEOTIDE SEQUENCE [LARGE SCALE GENOMIC DNA]</scope>
    <source>
        <strain evidence="1">BTP2013</strain>
        <tissue evidence="1">Blood</tissue>
    </source>
</reference>
<gene>
    <name evidence="1" type="ORF">AV530_018773</name>
</gene>
<organism evidence="1 2">
    <name type="scientific">Patagioenas fasciata monilis</name>
    <dbReference type="NCBI Taxonomy" id="372326"/>
    <lineage>
        <taxon>Eukaryota</taxon>
        <taxon>Metazoa</taxon>
        <taxon>Chordata</taxon>
        <taxon>Craniata</taxon>
        <taxon>Vertebrata</taxon>
        <taxon>Euteleostomi</taxon>
        <taxon>Archelosauria</taxon>
        <taxon>Archosauria</taxon>
        <taxon>Dinosauria</taxon>
        <taxon>Saurischia</taxon>
        <taxon>Theropoda</taxon>
        <taxon>Coelurosauria</taxon>
        <taxon>Aves</taxon>
        <taxon>Neognathae</taxon>
        <taxon>Neoaves</taxon>
        <taxon>Columbimorphae</taxon>
        <taxon>Columbiformes</taxon>
        <taxon>Columbidae</taxon>
        <taxon>Patagioenas</taxon>
    </lineage>
</organism>
<name>A0A1V4JJV8_PATFA</name>
<comment type="caution">
    <text evidence="1">The sequence shown here is derived from an EMBL/GenBank/DDBJ whole genome shotgun (WGS) entry which is preliminary data.</text>
</comment>
<proteinExistence type="predicted"/>
<accession>A0A1V4JJV8</accession>
<evidence type="ECO:0000313" key="1">
    <source>
        <dbReference type="EMBL" id="OPJ72325.1"/>
    </source>
</evidence>
<evidence type="ECO:0000313" key="2">
    <source>
        <dbReference type="Proteomes" id="UP000190648"/>
    </source>
</evidence>
<sequence>MTCELWEFIHSKQHRKQIRGETKVNIFFAEQQGGEQAVHGWDQVLDGWMVGSGPTQLDGVIGSWLDGRWDQILAGWLVGLVPGWWDQILASWMVGLDPGWKEGGIRSWLAGQWD</sequence>